<organism evidence="2 3">
    <name type="scientific">Anguilla anguilla</name>
    <name type="common">European freshwater eel</name>
    <name type="synonym">Muraena anguilla</name>
    <dbReference type="NCBI Taxonomy" id="7936"/>
    <lineage>
        <taxon>Eukaryota</taxon>
        <taxon>Metazoa</taxon>
        <taxon>Chordata</taxon>
        <taxon>Craniata</taxon>
        <taxon>Vertebrata</taxon>
        <taxon>Euteleostomi</taxon>
        <taxon>Actinopterygii</taxon>
        <taxon>Neopterygii</taxon>
        <taxon>Teleostei</taxon>
        <taxon>Anguilliformes</taxon>
        <taxon>Anguillidae</taxon>
        <taxon>Anguilla</taxon>
    </lineage>
</organism>
<comment type="caution">
    <text evidence="2">The sequence shown here is derived from an EMBL/GenBank/DDBJ whole genome shotgun (WGS) entry which is preliminary data.</text>
</comment>
<name>A0A9D3LQZ2_ANGAN</name>
<proteinExistence type="predicted"/>
<sequence length="117" mass="13369">MERYYESSLTNCICLCDTSHCSKRLNTATPVHNCGVHTCEFMPLHKFAQFAKCGPQGRSRFGSKSTDVNGNALRIQKRRKFFENARERDDGNALPSKDRPLPRYSRARVFPLASQNK</sequence>
<evidence type="ECO:0000313" key="2">
    <source>
        <dbReference type="EMBL" id="KAG5834727.1"/>
    </source>
</evidence>
<feature type="region of interest" description="Disordered" evidence="1">
    <location>
        <begin position="84"/>
        <end position="117"/>
    </location>
</feature>
<reference evidence="2" key="1">
    <citation type="submission" date="2021-01" db="EMBL/GenBank/DDBJ databases">
        <title>A chromosome-scale assembly of European eel, Anguilla anguilla.</title>
        <authorList>
            <person name="Henkel C."/>
            <person name="Jong-Raadsen S.A."/>
            <person name="Dufour S."/>
            <person name="Weltzien F.-A."/>
            <person name="Palstra A.P."/>
            <person name="Pelster B."/>
            <person name="Spaink H.P."/>
            <person name="Van Den Thillart G.E."/>
            <person name="Jansen H."/>
            <person name="Zahm M."/>
            <person name="Klopp C."/>
            <person name="Cedric C."/>
            <person name="Louis A."/>
            <person name="Berthelot C."/>
            <person name="Parey E."/>
            <person name="Roest Crollius H."/>
            <person name="Montfort J."/>
            <person name="Robinson-Rechavi M."/>
            <person name="Bucao C."/>
            <person name="Bouchez O."/>
            <person name="Gislard M."/>
            <person name="Lluch J."/>
            <person name="Milhes M."/>
            <person name="Lampietro C."/>
            <person name="Lopez Roques C."/>
            <person name="Donnadieu C."/>
            <person name="Braasch I."/>
            <person name="Desvignes T."/>
            <person name="Postlethwait J."/>
            <person name="Bobe J."/>
            <person name="Guiguen Y."/>
            <person name="Dirks R."/>
        </authorList>
    </citation>
    <scope>NUCLEOTIDE SEQUENCE</scope>
    <source>
        <strain evidence="2">Tag_6206</strain>
        <tissue evidence="2">Liver</tissue>
    </source>
</reference>
<dbReference type="AlphaFoldDB" id="A0A9D3LQZ2"/>
<evidence type="ECO:0000256" key="1">
    <source>
        <dbReference type="SAM" id="MobiDB-lite"/>
    </source>
</evidence>
<evidence type="ECO:0000313" key="3">
    <source>
        <dbReference type="Proteomes" id="UP001044222"/>
    </source>
</evidence>
<keyword evidence="3" id="KW-1185">Reference proteome</keyword>
<accession>A0A9D3LQZ2</accession>
<feature type="compositionally biased region" description="Basic and acidic residues" evidence="1">
    <location>
        <begin position="84"/>
        <end position="101"/>
    </location>
</feature>
<protein>
    <submittedName>
        <fullName evidence="2">Uncharacterized protein</fullName>
    </submittedName>
</protein>
<dbReference type="EMBL" id="JAFIRN010000015">
    <property type="protein sequence ID" value="KAG5834727.1"/>
    <property type="molecule type" value="Genomic_DNA"/>
</dbReference>
<dbReference type="Proteomes" id="UP001044222">
    <property type="component" value="Chromosome 15"/>
</dbReference>
<gene>
    <name evidence="2" type="ORF">ANANG_G00264650</name>
</gene>